<dbReference type="EMBL" id="BMAU01021359">
    <property type="protein sequence ID" value="GFY21865.1"/>
    <property type="molecule type" value="Genomic_DNA"/>
</dbReference>
<name>A0A8X6T1D1_TRICX</name>
<comment type="caution">
    <text evidence="1">The sequence shown here is derived from an EMBL/GenBank/DDBJ whole genome shotgun (WGS) entry which is preliminary data.</text>
</comment>
<gene>
    <name evidence="1" type="primary">AVEN_98491_1</name>
    <name evidence="1" type="ORF">TNCV_3295091</name>
</gene>
<sequence length="126" mass="14390">MNDRGKFCSQTKPISICQDMSIHRIAEYGQQRIHSQLNQYHFILQRSLCGEGLRHHLSSGRIFLTRWVLLVPLPSLVSSISVLCATTSFRSSTAWLCGWYQFYARWCSSAHCKSNDAAAEGAFWKC</sequence>
<dbReference type="Proteomes" id="UP000887159">
    <property type="component" value="Unassembled WGS sequence"/>
</dbReference>
<organism evidence="1 2">
    <name type="scientific">Trichonephila clavipes</name>
    <name type="common">Golden silk orbweaver</name>
    <name type="synonym">Nephila clavipes</name>
    <dbReference type="NCBI Taxonomy" id="2585209"/>
    <lineage>
        <taxon>Eukaryota</taxon>
        <taxon>Metazoa</taxon>
        <taxon>Ecdysozoa</taxon>
        <taxon>Arthropoda</taxon>
        <taxon>Chelicerata</taxon>
        <taxon>Arachnida</taxon>
        <taxon>Araneae</taxon>
        <taxon>Araneomorphae</taxon>
        <taxon>Entelegynae</taxon>
        <taxon>Araneoidea</taxon>
        <taxon>Nephilidae</taxon>
        <taxon>Trichonephila</taxon>
    </lineage>
</organism>
<dbReference type="AlphaFoldDB" id="A0A8X6T1D1"/>
<evidence type="ECO:0000313" key="2">
    <source>
        <dbReference type="Proteomes" id="UP000887159"/>
    </source>
</evidence>
<keyword evidence="2" id="KW-1185">Reference proteome</keyword>
<reference evidence="1" key="1">
    <citation type="submission" date="2020-08" db="EMBL/GenBank/DDBJ databases">
        <title>Multicomponent nature underlies the extraordinary mechanical properties of spider dragline silk.</title>
        <authorList>
            <person name="Kono N."/>
            <person name="Nakamura H."/>
            <person name="Mori M."/>
            <person name="Yoshida Y."/>
            <person name="Ohtoshi R."/>
            <person name="Malay A.D."/>
            <person name="Moran D.A.P."/>
            <person name="Tomita M."/>
            <person name="Numata K."/>
            <person name="Arakawa K."/>
        </authorList>
    </citation>
    <scope>NUCLEOTIDE SEQUENCE</scope>
</reference>
<evidence type="ECO:0000313" key="1">
    <source>
        <dbReference type="EMBL" id="GFY21865.1"/>
    </source>
</evidence>
<accession>A0A8X6T1D1</accession>
<proteinExistence type="predicted"/>
<protein>
    <submittedName>
        <fullName evidence="1">Uncharacterized protein</fullName>
    </submittedName>
</protein>